<evidence type="ECO:0000313" key="3">
    <source>
        <dbReference type="Proteomes" id="UP000198596"/>
    </source>
</evidence>
<dbReference type="RefSeq" id="WP_091208498.1">
    <property type="nucleotide sequence ID" value="NZ_FONQ01000020.1"/>
</dbReference>
<gene>
    <name evidence="2" type="ORF">SAMN04488131_12025</name>
</gene>
<dbReference type="OrthoDB" id="666901at2"/>
<feature type="chain" id="PRO_5011704472" evidence="1">
    <location>
        <begin position="22"/>
        <end position="131"/>
    </location>
</feature>
<dbReference type="EMBL" id="FONQ01000020">
    <property type="protein sequence ID" value="SFF41037.1"/>
    <property type="molecule type" value="Genomic_DNA"/>
</dbReference>
<keyword evidence="1" id="KW-0732">Signal</keyword>
<feature type="signal peptide" evidence="1">
    <location>
        <begin position="1"/>
        <end position="21"/>
    </location>
</feature>
<name>A0A1I2IIZ4_9FLAO</name>
<keyword evidence="3" id="KW-1185">Reference proteome</keyword>
<evidence type="ECO:0000313" key="2">
    <source>
        <dbReference type="EMBL" id="SFF41037.1"/>
    </source>
</evidence>
<reference evidence="3" key="1">
    <citation type="submission" date="2016-10" db="EMBL/GenBank/DDBJ databases">
        <authorList>
            <person name="Varghese N."/>
            <person name="Submissions S."/>
        </authorList>
    </citation>
    <scope>NUCLEOTIDE SEQUENCE [LARGE SCALE GENOMIC DNA]</scope>
    <source>
        <strain evidence="3">CGMCC 1.9227</strain>
    </source>
</reference>
<dbReference type="STRING" id="935223.SAMN04488131_12025"/>
<evidence type="ECO:0000256" key="1">
    <source>
        <dbReference type="SAM" id="SignalP"/>
    </source>
</evidence>
<proteinExistence type="predicted"/>
<accession>A0A1I2IIZ4</accession>
<dbReference type="Proteomes" id="UP000198596">
    <property type="component" value="Unassembled WGS sequence"/>
</dbReference>
<organism evidence="2 3">
    <name type="scientific">Flavobacterium xueshanense</name>
    <dbReference type="NCBI Taxonomy" id="935223"/>
    <lineage>
        <taxon>Bacteria</taxon>
        <taxon>Pseudomonadati</taxon>
        <taxon>Bacteroidota</taxon>
        <taxon>Flavobacteriia</taxon>
        <taxon>Flavobacteriales</taxon>
        <taxon>Flavobacteriaceae</taxon>
        <taxon>Flavobacterium</taxon>
    </lineage>
</organism>
<protein>
    <submittedName>
        <fullName evidence="2">Uncharacterized protein</fullName>
    </submittedName>
</protein>
<sequence>MKHLKTFLLLALIVVANSVSAQSTFETWPAIKEFHEVMSQTFHPAEEGNLAPIKARSEEMMNKAAMLLKSNIPKEFRTDAILASAERLQLKSKALHKLVKFNGTDAAIVKSITELHDTFHQIVGLCSDVKK</sequence>
<dbReference type="AlphaFoldDB" id="A0A1I2IIZ4"/>